<reference evidence="5 6" key="1">
    <citation type="submission" date="2015-01" db="EMBL/GenBank/DDBJ databases">
        <title>Draft genome sequence of Pedobacter sp. NL19 isolated from sludge of an effluent treatment pond in an abandoned uranium mine.</title>
        <authorList>
            <person name="Santos T."/>
            <person name="Caetano T."/>
            <person name="Covas C."/>
            <person name="Cruz A."/>
            <person name="Mendo S."/>
        </authorList>
    </citation>
    <scope>NUCLEOTIDE SEQUENCE [LARGE SCALE GENOMIC DNA]</scope>
    <source>
        <strain evidence="5 6">NL19</strain>
    </source>
</reference>
<comment type="caution">
    <text evidence="5">The sequence shown here is derived from an EMBL/GenBank/DDBJ whole genome shotgun (WGS) entry which is preliminary data.</text>
</comment>
<dbReference type="Proteomes" id="UP000032049">
    <property type="component" value="Unassembled WGS sequence"/>
</dbReference>
<evidence type="ECO:0000256" key="2">
    <source>
        <dbReference type="ARBA" id="ARBA00023125"/>
    </source>
</evidence>
<dbReference type="PANTHER" id="PTHR33204:SF29">
    <property type="entry name" value="TRANSCRIPTIONAL REGULATOR"/>
    <property type="match status" value="1"/>
</dbReference>
<dbReference type="STRING" id="1503925.TH53_03480"/>
<keyword evidence="3" id="KW-0804">Transcription</keyword>
<dbReference type="GO" id="GO:0003677">
    <property type="term" value="F:DNA binding"/>
    <property type="evidence" value="ECO:0007669"/>
    <property type="project" value="UniProtKB-KW"/>
</dbReference>
<organism evidence="5 6">
    <name type="scientific">Pedobacter lusitanus</name>
    <dbReference type="NCBI Taxonomy" id="1503925"/>
    <lineage>
        <taxon>Bacteria</taxon>
        <taxon>Pseudomonadati</taxon>
        <taxon>Bacteroidota</taxon>
        <taxon>Sphingobacteriia</taxon>
        <taxon>Sphingobacteriales</taxon>
        <taxon>Sphingobacteriaceae</taxon>
        <taxon>Pedobacter</taxon>
    </lineage>
</organism>
<sequence length="118" mass="13352">MRKITSTNYINAKTLHGLCDAAYTLSILSGRWKLTLLVKLGEGNKRFSELKTQLPVITERILALQLKEMEKSGLIIRKESAVKSKLYTYELSPLGRSLDKVIKSLSDWGKINNLQSEL</sequence>
<dbReference type="PANTHER" id="PTHR33204">
    <property type="entry name" value="TRANSCRIPTIONAL REGULATOR, MARR FAMILY"/>
    <property type="match status" value="1"/>
</dbReference>
<dbReference type="InterPro" id="IPR002577">
    <property type="entry name" value="HTH_HxlR"/>
</dbReference>
<evidence type="ECO:0000256" key="1">
    <source>
        <dbReference type="ARBA" id="ARBA00023015"/>
    </source>
</evidence>
<evidence type="ECO:0000259" key="4">
    <source>
        <dbReference type="PROSITE" id="PS51118"/>
    </source>
</evidence>
<keyword evidence="1" id="KW-0805">Transcription regulation</keyword>
<feature type="domain" description="HTH hxlR-type" evidence="4">
    <location>
        <begin position="19"/>
        <end position="117"/>
    </location>
</feature>
<dbReference type="RefSeq" id="WP_041878362.1">
    <property type="nucleotide sequence ID" value="NZ_CP157278.1"/>
</dbReference>
<dbReference type="EMBL" id="JXRA01000013">
    <property type="protein sequence ID" value="KIO78480.1"/>
    <property type="molecule type" value="Genomic_DNA"/>
</dbReference>
<evidence type="ECO:0000313" key="5">
    <source>
        <dbReference type="EMBL" id="KIO78480.1"/>
    </source>
</evidence>
<keyword evidence="2" id="KW-0238">DNA-binding</keyword>
<keyword evidence="6" id="KW-1185">Reference proteome</keyword>
<dbReference type="SUPFAM" id="SSF46785">
    <property type="entry name" value="Winged helix' DNA-binding domain"/>
    <property type="match status" value="1"/>
</dbReference>
<evidence type="ECO:0000256" key="3">
    <source>
        <dbReference type="ARBA" id="ARBA00023163"/>
    </source>
</evidence>
<dbReference type="AlphaFoldDB" id="A0A0D0GQM8"/>
<dbReference type="Gene3D" id="1.10.10.10">
    <property type="entry name" value="Winged helix-like DNA-binding domain superfamily/Winged helix DNA-binding domain"/>
    <property type="match status" value="1"/>
</dbReference>
<dbReference type="InterPro" id="IPR036388">
    <property type="entry name" value="WH-like_DNA-bd_sf"/>
</dbReference>
<gene>
    <name evidence="5" type="ORF">TH53_03480</name>
</gene>
<protein>
    <recommendedName>
        <fullName evidence="4">HTH hxlR-type domain-containing protein</fullName>
    </recommendedName>
</protein>
<proteinExistence type="predicted"/>
<evidence type="ECO:0000313" key="6">
    <source>
        <dbReference type="Proteomes" id="UP000032049"/>
    </source>
</evidence>
<dbReference type="OrthoDB" id="7678715at2"/>
<dbReference type="Pfam" id="PF01638">
    <property type="entry name" value="HxlR"/>
    <property type="match status" value="1"/>
</dbReference>
<accession>A0A0D0GQM8</accession>
<dbReference type="PROSITE" id="PS51118">
    <property type="entry name" value="HTH_HXLR"/>
    <property type="match status" value="1"/>
</dbReference>
<name>A0A0D0GQM8_9SPHI</name>
<dbReference type="InterPro" id="IPR036390">
    <property type="entry name" value="WH_DNA-bd_sf"/>
</dbReference>